<sequence length="341" mass="38703">MQLGVIFGGQSYEHEISIVSAITLKGQLRQNLVFVFCDKDRNFYQIDEKNMKAVYFSSGEYKKSKQLNLKNGGFYAEGMFSKTVIKVDVFINLIHGCDGEDGKISALFDFFEVAYIGPRIEASVMSYNKELTKFLCAQAGVKTLDYEVLKRGKKLNLALPVILKPLRLGSSIGISIVKKDSELEYGLDNAYEYDDVILAEPFIENVKEYNLAGCKVGEEFIYSIVEEPKKDKILDFEQKYMSFSGNSTVNEANLDQNLKTRLKEAFAKIYSCGFDGAVIRCDFFVHDNEIYLNEINPNPGSLAYYLFNGFEDMINLLAKNLPNRVRIPVSYKYIQSISAHK</sequence>
<dbReference type="Gene3D" id="3.30.1490.20">
    <property type="entry name" value="ATP-grasp fold, A domain"/>
    <property type="match status" value="1"/>
</dbReference>
<evidence type="ECO:0000256" key="11">
    <source>
        <dbReference type="ARBA" id="ARBA00022984"/>
    </source>
</evidence>
<keyword evidence="11" id="KW-0573">Peptidoglycan synthesis</keyword>
<dbReference type="InterPro" id="IPR011761">
    <property type="entry name" value="ATP-grasp"/>
</dbReference>
<proteinExistence type="inferred from homology"/>
<dbReference type="SUPFAM" id="SSF52440">
    <property type="entry name" value="PreATP-grasp domain"/>
    <property type="match status" value="1"/>
</dbReference>
<dbReference type="InterPro" id="IPR011095">
    <property type="entry name" value="Dala_Dala_lig_C"/>
</dbReference>
<evidence type="ECO:0000256" key="10">
    <source>
        <dbReference type="ARBA" id="ARBA00022960"/>
    </source>
</evidence>
<reference evidence="16 17" key="1">
    <citation type="submission" date="2016-02" db="EMBL/GenBank/DDBJ databases">
        <authorList>
            <consortium name="Pathogen Informatics"/>
        </authorList>
    </citation>
    <scope>NUCLEOTIDE SEQUENCE [LARGE SCALE GENOMIC DNA]</scope>
    <source>
        <strain evidence="16 17">RC20</strain>
    </source>
</reference>
<evidence type="ECO:0000256" key="7">
    <source>
        <dbReference type="ARBA" id="ARBA00022598"/>
    </source>
</evidence>
<protein>
    <recommendedName>
        <fullName evidence="5">D-alanine--D-alanine ligase</fullName>
        <ecNumber evidence="5">6.3.2.4</ecNumber>
    </recommendedName>
</protein>
<keyword evidence="7 16" id="KW-0436">Ligase</keyword>
<name>A0A128EH77_9BACT</name>
<dbReference type="InterPro" id="IPR000291">
    <property type="entry name" value="D-Ala_lig_Van_CS"/>
</dbReference>
<evidence type="ECO:0000256" key="12">
    <source>
        <dbReference type="ARBA" id="ARBA00023316"/>
    </source>
</evidence>
<evidence type="ECO:0000313" key="16">
    <source>
        <dbReference type="EMBL" id="CZE48206.1"/>
    </source>
</evidence>
<organism evidence="16 17">
    <name type="scientific">Campylobacter geochelonis</name>
    <dbReference type="NCBI Taxonomy" id="1780362"/>
    <lineage>
        <taxon>Bacteria</taxon>
        <taxon>Pseudomonadati</taxon>
        <taxon>Campylobacterota</taxon>
        <taxon>Epsilonproteobacteria</taxon>
        <taxon>Campylobacterales</taxon>
        <taxon>Campylobacteraceae</taxon>
        <taxon>Campylobacter</taxon>
    </lineage>
</organism>
<comment type="catalytic activity">
    <reaction evidence="13">
        <text>2 D-alanine + ATP = D-alanyl-D-alanine + ADP + phosphate + H(+)</text>
        <dbReference type="Rhea" id="RHEA:11224"/>
        <dbReference type="ChEBI" id="CHEBI:15378"/>
        <dbReference type="ChEBI" id="CHEBI:30616"/>
        <dbReference type="ChEBI" id="CHEBI:43474"/>
        <dbReference type="ChEBI" id="CHEBI:57416"/>
        <dbReference type="ChEBI" id="CHEBI:57822"/>
        <dbReference type="ChEBI" id="CHEBI:456216"/>
        <dbReference type="EC" id="6.3.2.4"/>
    </reaction>
</comment>
<dbReference type="Proteomes" id="UP000069632">
    <property type="component" value="Unassembled WGS sequence"/>
</dbReference>
<dbReference type="RefSeq" id="WP_075540316.1">
    <property type="nucleotide sequence ID" value="NZ_CP053844.1"/>
</dbReference>
<dbReference type="InterPro" id="IPR013815">
    <property type="entry name" value="ATP_grasp_subdomain_1"/>
</dbReference>
<comment type="cofactor">
    <cofactor evidence="2">
        <name>Mg(2+)</name>
        <dbReference type="ChEBI" id="CHEBI:18420"/>
    </cofactor>
</comment>
<dbReference type="GO" id="GO:0008360">
    <property type="term" value="P:regulation of cell shape"/>
    <property type="evidence" value="ECO:0007669"/>
    <property type="project" value="UniProtKB-KW"/>
</dbReference>
<keyword evidence="8 14" id="KW-0547">Nucleotide-binding</keyword>
<comment type="cofactor">
    <cofactor evidence="1">
        <name>Mn(2+)</name>
        <dbReference type="ChEBI" id="CHEBI:29035"/>
    </cofactor>
</comment>
<gene>
    <name evidence="16" type="primary">ddl</name>
    <name evidence="16" type="ORF">ERS672216_01293</name>
</gene>
<dbReference type="Pfam" id="PF07478">
    <property type="entry name" value="Dala_Dala_lig_C"/>
    <property type="match status" value="1"/>
</dbReference>
<evidence type="ECO:0000256" key="6">
    <source>
        <dbReference type="ARBA" id="ARBA00022490"/>
    </source>
</evidence>
<keyword evidence="9 14" id="KW-0067">ATP-binding</keyword>
<dbReference type="GO" id="GO:0046872">
    <property type="term" value="F:metal ion binding"/>
    <property type="evidence" value="ECO:0007669"/>
    <property type="project" value="InterPro"/>
</dbReference>
<dbReference type="PANTHER" id="PTHR23132:SF23">
    <property type="entry name" value="D-ALANINE--D-ALANINE LIGASE B"/>
    <property type="match status" value="1"/>
</dbReference>
<feature type="domain" description="ATP-grasp" evidence="15">
    <location>
        <begin position="133"/>
        <end position="322"/>
    </location>
</feature>
<dbReference type="Gene3D" id="3.40.50.20">
    <property type="match status" value="1"/>
</dbReference>
<evidence type="ECO:0000256" key="1">
    <source>
        <dbReference type="ARBA" id="ARBA00001936"/>
    </source>
</evidence>
<dbReference type="EC" id="6.3.2.4" evidence="5"/>
<dbReference type="GO" id="GO:0009252">
    <property type="term" value="P:peptidoglycan biosynthetic process"/>
    <property type="evidence" value="ECO:0007669"/>
    <property type="project" value="UniProtKB-KW"/>
</dbReference>
<comment type="subcellular location">
    <subcellularLocation>
        <location evidence="3">Cytoplasm</location>
    </subcellularLocation>
</comment>
<evidence type="ECO:0000259" key="15">
    <source>
        <dbReference type="PROSITE" id="PS50975"/>
    </source>
</evidence>
<evidence type="ECO:0000256" key="13">
    <source>
        <dbReference type="ARBA" id="ARBA00047614"/>
    </source>
</evidence>
<accession>A0A128EH77</accession>
<dbReference type="GO" id="GO:0071555">
    <property type="term" value="P:cell wall organization"/>
    <property type="evidence" value="ECO:0007669"/>
    <property type="project" value="UniProtKB-KW"/>
</dbReference>
<dbReference type="InterPro" id="IPR016185">
    <property type="entry name" value="PreATP-grasp_dom_sf"/>
</dbReference>
<dbReference type="Pfam" id="PF01820">
    <property type="entry name" value="Dala_Dala_lig_N"/>
    <property type="match status" value="1"/>
</dbReference>
<evidence type="ECO:0000256" key="4">
    <source>
        <dbReference type="ARBA" id="ARBA00010871"/>
    </source>
</evidence>
<dbReference type="PROSITE" id="PS00843">
    <property type="entry name" value="DALA_DALA_LIGASE_1"/>
    <property type="match status" value="1"/>
</dbReference>
<evidence type="ECO:0000256" key="3">
    <source>
        <dbReference type="ARBA" id="ARBA00004496"/>
    </source>
</evidence>
<dbReference type="EMBL" id="FIZP01000006">
    <property type="protein sequence ID" value="CZE48206.1"/>
    <property type="molecule type" value="Genomic_DNA"/>
</dbReference>
<evidence type="ECO:0000256" key="9">
    <source>
        <dbReference type="ARBA" id="ARBA00022840"/>
    </source>
</evidence>
<dbReference type="InterPro" id="IPR011127">
    <property type="entry name" value="Dala_Dala_lig_N"/>
</dbReference>
<comment type="similarity">
    <text evidence="4">Belongs to the D-alanine--D-alanine ligase family.</text>
</comment>
<dbReference type="SUPFAM" id="SSF56059">
    <property type="entry name" value="Glutathione synthetase ATP-binding domain-like"/>
    <property type="match status" value="1"/>
</dbReference>
<dbReference type="PANTHER" id="PTHR23132">
    <property type="entry name" value="D-ALANINE--D-ALANINE LIGASE"/>
    <property type="match status" value="1"/>
</dbReference>
<dbReference type="NCBIfam" id="NF002527">
    <property type="entry name" value="PRK01966.1-3"/>
    <property type="match status" value="1"/>
</dbReference>
<dbReference type="PROSITE" id="PS50975">
    <property type="entry name" value="ATP_GRASP"/>
    <property type="match status" value="1"/>
</dbReference>
<evidence type="ECO:0000313" key="17">
    <source>
        <dbReference type="Proteomes" id="UP000069632"/>
    </source>
</evidence>
<dbReference type="GO" id="GO:0005524">
    <property type="term" value="F:ATP binding"/>
    <property type="evidence" value="ECO:0007669"/>
    <property type="project" value="UniProtKB-UniRule"/>
</dbReference>
<keyword evidence="12" id="KW-0961">Cell wall biogenesis/degradation</keyword>
<dbReference type="Gene3D" id="3.30.470.20">
    <property type="entry name" value="ATP-grasp fold, B domain"/>
    <property type="match status" value="1"/>
</dbReference>
<dbReference type="AlphaFoldDB" id="A0A128EH77"/>
<evidence type="ECO:0000256" key="14">
    <source>
        <dbReference type="PROSITE-ProRule" id="PRU00409"/>
    </source>
</evidence>
<evidence type="ECO:0000256" key="2">
    <source>
        <dbReference type="ARBA" id="ARBA00001946"/>
    </source>
</evidence>
<dbReference type="GO" id="GO:0005737">
    <property type="term" value="C:cytoplasm"/>
    <property type="evidence" value="ECO:0007669"/>
    <property type="project" value="UniProtKB-SubCell"/>
</dbReference>
<evidence type="ECO:0000256" key="5">
    <source>
        <dbReference type="ARBA" id="ARBA00012216"/>
    </source>
</evidence>
<keyword evidence="6" id="KW-0963">Cytoplasm</keyword>
<keyword evidence="17" id="KW-1185">Reference proteome</keyword>
<dbReference type="GO" id="GO:0008716">
    <property type="term" value="F:D-alanine-D-alanine ligase activity"/>
    <property type="evidence" value="ECO:0007669"/>
    <property type="project" value="UniProtKB-EC"/>
</dbReference>
<dbReference type="NCBIfam" id="TIGR01205">
    <property type="entry name" value="D_ala_D_alaTIGR"/>
    <property type="match status" value="1"/>
</dbReference>
<keyword evidence="10" id="KW-0133">Cell shape</keyword>
<evidence type="ECO:0000256" key="8">
    <source>
        <dbReference type="ARBA" id="ARBA00022741"/>
    </source>
</evidence>
<dbReference type="InterPro" id="IPR005905">
    <property type="entry name" value="D_ala_D_ala"/>
</dbReference>
<dbReference type="OrthoDB" id="9813261at2"/>